<dbReference type="InterPro" id="IPR004403">
    <property type="entry name" value="Peptide_chain-rel_eRF1/aRF1"/>
</dbReference>
<dbReference type="Pfam" id="PF03463">
    <property type="entry name" value="eRF1_1"/>
    <property type="match status" value="1"/>
</dbReference>
<dbReference type="Gene3D" id="3.30.960.10">
    <property type="entry name" value="eRF1 domain 1"/>
    <property type="match status" value="1"/>
</dbReference>
<proteinExistence type="inferred from homology"/>
<dbReference type="SUPFAM" id="SSF55481">
    <property type="entry name" value="N-terminal domain of eukaryotic peptide chain release factor subunit 1, ERF1"/>
    <property type="match status" value="1"/>
</dbReference>
<comment type="subcellular location">
    <subcellularLocation>
        <location evidence="1">Cytoplasm</location>
    </subcellularLocation>
</comment>
<evidence type="ECO:0000256" key="4">
    <source>
        <dbReference type="ARBA" id="ARBA00022917"/>
    </source>
</evidence>
<comment type="caution">
    <text evidence="8">The sequence shown here is derived from an EMBL/GenBank/DDBJ whole genome shotgun (WGS) entry which is preliminary data.</text>
</comment>
<feature type="domain" description="eRF1/Pelota-like N-terminal" evidence="5">
    <location>
        <begin position="2"/>
        <end position="69"/>
    </location>
</feature>
<dbReference type="InterPro" id="IPR005141">
    <property type="entry name" value="eRF1_2"/>
</dbReference>
<dbReference type="AlphaFoldDB" id="A0AAW2YUE7"/>
<dbReference type="SUPFAM" id="SSF53137">
    <property type="entry name" value="Translational machinery components"/>
    <property type="match status" value="1"/>
</dbReference>
<evidence type="ECO:0000313" key="8">
    <source>
        <dbReference type="EMBL" id="KAL0480420.1"/>
    </source>
</evidence>
<dbReference type="NCBIfam" id="TIGR03676">
    <property type="entry name" value="aRF1_eRF1"/>
    <property type="match status" value="1"/>
</dbReference>
<evidence type="ECO:0000259" key="5">
    <source>
        <dbReference type="Pfam" id="PF03463"/>
    </source>
</evidence>
<protein>
    <submittedName>
        <fullName evidence="8">Peptide chain release factor RF1</fullName>
    </submittedName>
</protein>
<dbReference type="InterPro" id="IPR029064">
    <property type="entry name" value="Ribosomal_eL30-like_sf"/>
</dbReference>
<evidence type="ECO:0000259" key="6">
    <source>
        <dbReference type="Pfam" id="PF03464"/>
    </source>
</evidence>
<evidence type="ECO:0000256" key="1">
    <source>
        <dbReference type="ARBA" id="ARBA00004496"/>
    </source>
</evidence>
<keyword evidence="3" id="KW-0963">Cytoplasm</keyword>
<evidence type="ECO:0000256" key="3">
    <source>
        <dbReference type="ARBA" id="ARBA00022490"/>
    </source>
</evidence>
<organism evidence="8 9">
    <name type="scientific">Acrasis kona</name>
    <dbReference type="NCBI Taxonomy" id="1008807"/>
    <lineage>
        <taxon>Eukaryota</taxon>
        <taxon>Discoba</taxon>
        <taxon>Heterolobosea</taxon>
        <taxon>Tetramitia</taxon>
        <taxon>Eutetramitia</taxon>
        <taxon>Acrasidae</taxon>
        <taxon>Acrasis</taxon>
    </lineage>
</organism>
<evidence type="ECO:0000313" key="9">
    <source>
        <dbReference type="Proteomes" id="UP001431209"/>
    </source>
</evidence>
<dbReference type="Proteomes" id="UP001431209">
    <property type="component" value="Unassembled WGS sequence"/>
</dbReference>
<dbReference type="PANTHER" id="PTHR10113">
    <property type="entry name" value="PEPTIDE CHAIN RELEASE FACTOR SUBUNIT 1"/>
    <property type="match status" value="1"/>
</dbReference>
<dbReference type="SUPFAM" id="SSF55315">
    <property type="entry name" value="L30e-like"/>
    <property type="match status" value="1"/>
</dbReference>
<reference evidence="8 9" key="1">
    <citation type="submission" date="2024-03" db="EMBL/GenBank/DDBJ databases">
        <title>The Acrasis kona genome and developmental transcriptomes reveal deep origins of eukaryotic multicellular pathways.</title>
        <authorList>
            <person name="Sheikh S."/>
            <person name="Fu C.-J."/>
            <person name="Brown M.W."/>
            <person name="Baldauf S.L."/>
        </authorList>
    </citation>
    <scope>NUCLEOTIDE SEQUENCE [LARGE SCALE GENOMIC DNA]</scope>
    <source>
        <strain evidence="8 9">ATCC MYA-3509</strain>
    </source>
</reference>
<evidence type="ECO:0000256" key="2">
    <source>
        <dbReference type="ARBA" id="ARBA00005326"/>
    </source>
</evidence>
<comment type="similarity">
    <text evidence="2">Belongs to the eukaryotic release factor 1 family.</text>
</comment>
<dbReference type="InterPro" id="IPR042226">
    <property type="entry name" value="eFR1_2_sf"/>
</dbReference>
<dbReference type="Pfam" id="PF03465">
    <property type="entry name" value="eRF1_3"/>
    <property type="match status" value="1"/>
</dbReference>
<keyword evidence="4" id="KW-0648">Protein biosynthesis</keyword>
<sequence length="368" mass="41452">MSTVISRLKLFKTTPPNGLAVFCGLVNDDNDQGRKKMKKAIVVVEPIYPIKHDLYHCDSKFHVEPLLDQLEEHTRGDSYGFIILTGTGTLYATIQGDTPKVLHSFSEELPKKHNKGGQSQSRFARNRQIAIKHYLSQIGEKATKNFIDEGTNLPAVKGIFIAGAANLKDEFFNGNYLDERIKKIILKVITVCYGGEIGLREAIEQVAHILQNMKHLQEKKIVCEFMDHVCNNENLAVFGVNHVVQALEAGVVKTLVVNENIDAVRATFTDCDGGLATHFMSRSEFNKRLQGGYNLVEQTQVLEWIVEQYQKKVYTNVELSIVSDKTSEGRQLLMGFGGMGAILRYKMSFEDECFYQSDSEEDDLSDFI</sequence>
<accession>A0AAW2YUE7</accession>
<dbReference type="InterPro" id="IPR005142">
    <property type="entry name" value="eRF1_3"/>
</dbReference>
<dbReference type="EMBL" id="JAOPGA020000657">
    <property type="protein sequence ID" value="KAL0480420.1"/>
    <property type="molecule type" value="Genomic_DNA"/>
</dbReference>
<dbReference type="Pfam" id="PF03464">
    <property type="entry name" value="eRF1_2"/>
    <property type="match status" value="1"/>
</dbReference>
<evidence type="ECO:0000259" key="7">
    <source>
        <dbReference type="Pfam" id="PF03465"/>
    </source>
</evidence>
<dbReference type="Gene3D" id="3.30.1330.30">
    <property type="match status" value="1"/>
</dbReference>
<keyword evidence="9" id="KW-1185">Reference proteome</keyword>
<gene>
    <name evidence="8" type="ORF">AKO1_011103</name>
</gene>
<dbReference type="GO" id="GO:0003747">
    <property type="term" value="F:translation release factor activity"/>
    <property type="evidence" value="ECO:0007669"/>
    <property type="project" value="InterPro"/>
</dbReference>
<dbReference type="InterPro" id="IPR005140">
    <property type="entry name" value="eRF1_Pelota-like_N"/>
</dbReference>
<dbReference type="InterPro" id="IPR024049">
    <property type="entry name" value="eRF1_1_sf"/>
</dbReference>
<feature type="domain" description="eRF1" evidence="6">
    <location>
        <begin position="79"/>
        <end position="212"/>
    </location>
</feature>
<dbReference type="Gene3D" id="3.30.420.60">
    <property type="entry name" value="eRF1 domain 2"/>
    <property type="match status" value="1"/>
</dbReference>
<name>A0AAW2YUE7_9EUKA</name>
<feature type="domain" description="eRF1" evidence="7">
    <location>
        <begin position="217"/>
        <end position="347"/>
    </location>
</feature>